<protein>
    <recommendedName>
        <fullName evidence="8">SMP-LTD domain-containing protein</fullName>
    </recommendedName>
</protein>
<dbReference type="PANTHER" id="PTHR28234">
    <property type="entry name" value="NUCLEAR CONTROL OF ATPASE PROTEIN 2"/>
    <property type="match status" value="1"/>
</dbReference>
<dbReference type="GO" id="GO:0005741">
    <property type="term" value="C:mitochondrial outer membrane"/>
    <property type="evidence" value="ECO:0007669"/>
    <property type="project" value="TreeGrafter"/>
</dbReference>
<proteinExistence type="predicted"/>
<evidence type="ECO:0008006" key="8">
    <source>
        <dbReference type="Google" id="ProtNLM"/>
    </source>
</evidence>
<evidence type="ECO:0000256" key="5">
    <source>
        <dbReference type="ARBA" id="ARBA00023136"/>
    </source>
</evidence>
<dbReference type="Proteomes" id="UP000037460">
    <property type="component" value="Unassembled WGS sequence"/>
</dbReference>
<dbReference type="Pfam" id="PF08637">
    <property type="entry name" value="NCA2"/>
    <property type="match status" value="1"/>
</dbReference>
<dbReference type="OrthoDB" id="67700at2759"/>
<dbReference type="AlphaFoldDB" id="A0A0M0K3S3"/>
<evidence type="ECO:0000256" key="1">
    <source>
        <dbReference type="ARBA" id="ARBA00004225"/>
    </source>
</evidence>
<evidence type="ECO:0000256" key="2">
    <source>
        <dbReference type="ARBA" id="ARBA00022692"/>
    </source>
</evidence>
<sequence>MAWLALINDQSTTRWADARAALLQGFQQTRLAAAEGVDAIKLEASLYAYPPIGAPGLLPLQYVLDRLTPSTLVPAFKEAISDSLASVDNPNIKRMRLKRFDIGGTPPRYDLGAQTIALDVDVSWQSAIKAEVEVTTARVGARVPVSVRNLRFEGAIRLMVVGLQSSEPGYGAILVSFPSAPKVGLDLTVAGGELTKLPWLRTEVQKERVASPAAAGAAAGGGAPGSALVACVMELELPVEALLELRAADALLRLLREKLLLSAKLLEQARADARARVRASMGRTKLVSLGIYERRFRTPVRDIVLDLLNRRPRLTDASALEDAQTSLACMLDEFVSDAQAKRRTERLGAGEVVKERAAALAAVSRAYEAEIRRGAVRNIVQGKLVRLILIQVRL</sequence>
<keyword evidence="4" id="KW-0496">Mitochondrion</keyword>
<keyword evidence="5" id="KW-0472">Membrane</keyword>
<dbReference type="EMBL" id="JWZX01001619">
    <property type="protein sequence ID" value="KOO33033.1"/>
    <property type="molecule type" value="Genomic_DNA"/>
</dbReference>
<dbReference type="InterPro" id="IPR013946">
    <property type="entry name" value="NCA2-like"/>
</dbReference>
<evidence type="ECO:0000313" key="7">
    <source>
        <dbReference type="Proteomes" id="UP000037460"/>
    </source>
</evidence>
<keyword evidence="7" id="KW-1185">Reference proteome</keyword>
<accession>A0A0M0K3S3</accession>
<keyword evidence="3" id="KW-1133">Transmembrane helix</keyword>
<comment type="caution">
    <text evidence="6">The sequence shown here is derived from an EMBL/GenBank/DDBJ whole genome shotgun (WGS) entry which is preliminary data.</text>
</comment>
<organism evidence="6 7">
    <name type="scientific">Chrysochromulina tobinii</name>
    <dbReference type="NCBI Taxonomy" id="1460289"/>
    <lineage>
        <taxon>Eukaryota</taxon>
        <taxon>Haptista</taxon>
        <taxon>Haptophyta</taxon>
        <taxon>Prymnesiophyceae</taxon>
        <taxon>Prymnesiales</taxon>
        <taxon>Chrysochromulinaceae</taxon>
        <taxon>Chrysochromulina</taxon>
    </lineage>
</organism>
<dbReference type="PANTHER" id="PTHR28234:SF1">
    <property type="entry name" value="NUCLEAR CONTROL OF ATPASE PROTEIN 2"/>
    <property type="match status" value="1"/>
</dbReference>
<name>A0A0M0K3S3_9EUKA</name>
<evidence type="ECO:0000313" key="6">
    <source>
        <dbReference type="EMBL" id="KOO33033.1"/>
    </source>
</evidence>
<evidence type="ECO:0000256" key="3">
    <source>
        <dbReference type="ARBA" id="ARBA00022989"/>
    </source>
</evidence>
<reference evidence="7" key="1">
    <citation type="journal article" date="2015" name="PLoS Genet.">
        <title>Genome Sequence and Transcriptome Analyses of Chrysochromulina tobin: Metabolic Tools for Enhanced Algal Fitness in the Prominent Order Prymnesiales (Haptophyceae).</title>
        <authorList>
            <person name="Hovde B.T."/>
            <person name="Deodato C.R."/>
            <person name="Hunsperger H.M."/>
            <person name="Ryken S.A."/>
            <person name="Yost W."/>
            <person name="Jha R.K."/>
            <person name="Patterson J."/>
            <person name="Monnat R.J. Jr."/>
            <person name="Barlow S.B."/>
            <person name="Starkenburg S.R."/>
            <person name="Cattolico R.A."/>
        </authorList>
    </citation>
    <scope>NUCLEOTIDE SEQUENCE</scope>
    <source>
        <strain evidence="7">CCMP291</strain>
    </source>
</reference>
<evidence type="ECO:0000256" key="4">
    <source>
        <dbReference type="ARBA" id="ARBA00023128"/>
    </source>
</evidence>
<dbReference type="CDD" id="cd21669">
    <property type="entry name" value="SMP_SF"/>
    <property type="match status" value="1"/>
</dbReference>
<comment type="subcellular location">
    <subcellularLocation>
        <location evidence="1">Mitochondrion membrane</location>
        <topology evidence="1">Multi-pass membrane protein</topology>
    </subcellularLocation>
</comment>
<gene>
    <name evidence="6" type="ORF">Ctob_015207</name>
</gene>
<keyword evidence="2" id="KW-0812">Transmembrane</keyword>